<reference evidence="23 24" key="1">
    <citation type="submission" date="2020-03" db="EMBL/GenBank/DDBJ databases">
        <title>Assessment of the enzymatic potential of alkaline-tolerant lipase obtained from Bacillus luteus H11 (technogenic soil) for the bioremediation of saline soils contaminated with petroleum substances.</title>
        <authorList>
            <person name="Kalwasinska A."/>
        </authorList>
    </citation>
    <scope>NUCLEOTIDE SEQUENCE [LARGE SCALE GENOMIC DNA]</scope>
    <source>
        <strain evidence="23 24">H11</strain>
    </source>
</reference>
<evidence type="ECO:0000259" key="21">
    <source>
        <dbReference type="PROSITE" id="PS50999"/>
    </source>
</evidence>
<dbReference type="EC" id="7.1.1.9" evidence="18"/>
<evidence type="ECO:0000313" key="24">
    <source>
        <dbReference type="Proteomes" id="UP000752012"/>
    </source>
</evidence>
<keyword evidence="10 19" id="KW-1133">Transmembrane helix</keyword>
<evidence type="ECO:0000256" key="7">
    <source>
        <dbReference type="ARBA" id="ARBA00022723"/>
    </source>
</evidence>
<dbReference type="Pfam" id="PF00116">
    <property type="entry name" value="COX2"/>
    <property type="match status" value="1"/>
</dbReference>
<evidence type="ECO:0000256" key="12">
    <source>
        <dbReference type="ARBA" id="ARBA00023008"/>
    </source>
</evidence>
<dbReference type="RefSeq" id="WP_168004757.1">
    <property type="nucleotide sequence ID" value="NZ_JAATHJ010000002.1"/>
</dbReference>
<evidence type="ECO:0000259" key="22">
    <source>
        <dbReference type="PROSITE" id="PS51007"/>
    </source>
</evidence>
<dbReference type="Gene3D" id="2.60.40.420">
    <property type="entry name" value="Cupredoxins - blue copper proteins"/>
    <property type="match status" value="1"/>
</dbReference>
<dbReference type="SUPFAM" id="SSF49503">
    <property type="entry name" value="Cupredoxins"/>
    <property type="match status" value="1"/>
</dbReference>
<evidence type="ECO:0000259" key="20">
    <source>
        <dbReference type="PROSITE" id="PS50857"/>
    </source>
</evidence>
<accession>A0A969TVL2</accession>
<evidence type="ECO:0000256" key="1">
    <source>
        <dbReference type="ARBA" id="ARBA00004141"/>
    </source>
</evidence>
<dbReference type="AlphaFoldDB" id="A0A969TVL2"/>
<comment type="subcellular location">
    <subcellularLocation>
        <location evidence="17">Cell membrane</location>
        <topology evidence="17">Multi-pass membrane protein</topology>
    </subcellularLocation>
    <subcellularLocation>
        <location evidence="1">Membrane</location>
        <topology evidence="1">Multi-pass membrane protein</topology>
    </subcellularLocation>
</comment>
<dbReference type="InterPro" id="IPR009056">
    <property type="entry name" value="Cyt_c-like_dom"/>
</dbReference>
<evidence type="ECO:0000256" key="17">
    <source>
        <dbReference type="RuleBase" id="RU000456"/>
    </source>
</evidence>
<gene>
    <name evidence="23" type="primary">coxB</name>
    <name evidence="23" type="ORF">HCN83_02590</name>
</gene>
<feature type="domain" description="Cytochrome c" evidence="22">
    <location>
        <begin position="259"/>
        <end position="349"/>
    </location>
</feature>
<evidence type="ECO:0000256" key="8">
    <source>
        <dbReference type="ARBA" id="ARBA00022967"/>
    </source>
</evidence>
<dbReference type="PROSITE" id="PS51257">
    <property type="entry name" value="PROKAR_LIPOPROTEIN"/>
    <property type="match status" value="1"/>
</dbReference>
<dbReference type="InterPro" id="IPR036257">
    <property type="entry name" value="Cyt_c_oxidase_su2_TM_sf"/>
</dbReference>
<dbReference type="GO" id="GO:0020037">
    <property type="term" value="F:heme binding"/>
    <property type="evidence" value="ECO:0007669"/>
    <property type="project" value="InterPro"/>
</dbReference>
<keyword evidence="9 17" id="KW-0249">Electron transport</keyword>
<dbReference type="PANTHER" id="PTHR22888">
    <property type="entry name" value="CYTOCHROME C OXIDASE, SUBUNIT II"/>
    <property type="match status" value="1"/>
</dbReference>
<dbReference type="PROSITE" id="PS50999">
    <property type="entry name" value="COX2_TM"/>
    <property type="match status" value="1"/>
</dbReference>
<feature type="transmembrane region" description="Helical" evidence="19">
    <location>
        <begin position="87"/>
        <end position="106"/>
    </location>
</feature>
<comment type="catalytic activity">
    <reaction evidence="15 18">
        <text>4 Fe(II)-[cytochrome c] + O2 + 8 H(+)(in) = 4 Fe(III)-[cytochrome c] + 2 H2O + 4 H(+)(out)</text>
        <dbReference type="Rhea" id="RHEA:11436"/>
        <dbReference type="Rhea" id="RHEA-COMP:10350"/>
        <dbReference type="Rhea" id="RHEA-COMP:14399"/>
        <dbReference type="ChEBI" id="CHEBI:15377"/>
        <dbReference type="ChEBI" id="CHEBI:15378"/>
        <dbReference type="ChEBI" id="CHEBI:15379"/>
        <dbReference type="ChEBI" id="CHEBI:29033"/>
        <dbReference type="ChEBI" id="CHEBI:29034"/>
        <dbReference type="EC" id="7.1.1.9"/>
    </reaction>
</comment>
<evidence type="ECO:0000256" key="6">
    <source>
        <dbReference type="ARBA" id="ARBA00022692"/>
    </source>
</evidence>
<evidence type="ECO:0000256" key="14">
    <source>
        <dbReference type="ARBA" id="ARBA00024688"/>
    </source>
</evidence>
<protein>
    <recommendedName>
        <fullName evidence="18">Cytochrome c oxidase subunit 2</fullName>
        <ecNumber evidence="18">7.1.1.9</ecNumber>
    </recommendedName>
</protein>
<dbReference type="Gene3D" id="1.10.287.90">
    <property type="match status" value="1"/>
</dbReference>
<dbReference type="GO" id="GO:0004129">
    <property type="term" value="F:cytochrome-c oxidase activity"/>
    <property type="evidence" value="ECO:0007669"/>
    <property type="project" value="UniProtKB-EC"/>
</dbReference>
<dbReference type="InterPro" id="IPR014222">
    <property type="entry name" value="Cyt_c_oxidase_su2"/>
</dbReference>
<keyword evidence="8" id="KW-1278">Translocase</keyword>
<dbReference type="SUPFAM" id="SSF46626">
    <property type="entry name" value="Cytochrome c"/>
    <property type="match status" value="1"/>
</dbReference>
<comment type="similarity">
    <text evidence="2 17">Belongs to the cytochrome c oxidase subunit 2 family.</text>
</comment>
<evidence type="ECO:0000256" key="9">
    <source>
        <dbReference type="ARBA" id="ARBA00022982"/>
    </source>
</evidence>
<dbReference type="Pfam" id="PF02790">
    <property type="entry name" value="COX2_TM"/>
    <property type="match status" value="1"/>
</dbReference>
<dbReference type="PRINTS" id="PR01166">
    <property type="entry name" value="CYCOXIDASEII"/>
</dbReference>
<dbReference type="InterPro" id="IPR011759">
    <property type="entry name" value="Cyt_c_oxidase_su2_TM_dom"/>
</dbReference>
<proteinExistence type="inferred from homology"/>
<dbReference type="InterPro" id="IPR002429">
    <property type="entry name" value="CcO_II-like_C"/>
</dbReference>
<dbReference type="InterPro" id="IPR001505">
    <property type="entry name" value="Copper_CuA"/>
</dbReference>
<dbReference type="EMBL" id="JAATHJ010000002">
    <property type="protein sequence ID" value="NJP36474.1"/>
    <property type="molecule type" value="Genomic_DNA"/>
</dbReference>
<keyword evidence="4 16" id="KW-0349">Heme</keyword>
<dbReference type="NCBIfam" id="TIGR02866">
    <property type="entry name" value="CoxB"/>
    <property type="match status" value="1"/>
</dbReference>
<dbReference type="InterPro" id="IPR045187">
    <property type="entry name" value="CcO_II"/>
</dbReference>
<evidence type="ECO:0000256" key="4">
    <source>
        <dbReference type="ARBA" id="ARBA00022617"/>
    </source>
</evidence>
<evidence type="ECO:0000256" key="10">
    <source>
        <dbReference type="ARBA" id="ARBA00022989"/>
    </source>
</evidence>
<keyword evidence="5 17" id="KW-0679">Respiratory chain</keyword>
<evidence type="ECO:0000256" key="16">
    <source>
        <dbReference type="PROSITE-ProRule" id="PRU00433"/>
    </source>
</evidence>
<dbReference type="GO" id="GO:0005886">
    <property type="term" value="C:plasma membrane"/>
    <property type="evidence" value="ECO:0007669"/>
    <property type="project" value="UniProtKB-SubCell"/>
</dbReference>
<keyword evidence="7 16" id="KW-0479">Metal-binding</keyword>
<dbReference type="InterPro" id="IPR036909">
    <property type="entry name" value="Cyt_c-like_dom_sf"/>
</dbReference>
<comment type="cofactor">
    <cofactor evidence="18">
        <name>Cu cation</name>
        <dbReference type="ChEBI" id="CHEBI:23378"/>
    </cofactor>
    <text evidence="18">Binds a copper A center.</text>
</comment>
<dbReference type="GO" id="GO:0042773">
    <property type="term" value="P:ATP synthesis coupled electron transport"/>
    <property type="evidence" value="ECO:0007669"/>
    <property type="project" value="TreeGrafter"/>
</dbReference>
<dbReference type="GO" id="GO:0016491">
    <property type="term" value="F:oxidoreductase activity"/>
    <property type="evidence" value="ECO:0007669"/>
    <property type="project" value="UniProtKB-KW"/>
</dbReference>
<comment type="function">
    <text evidence="14 18">Subunits I and II form the functional core of the enzyme complex. Electrons originating in cytochrome c are transferred via heme a and Cu(A) to the binuclear center formed by heme a3 and Cu(B).</text>
</comment>
<feature type="transmembrane region" description="Helical" evidence="19">
    <location>
        <begin position="43"/>
        <end position="66"/>
    </location>
</feature>
<dbReference type="PROSITE" id="PS50857">
    <property type="entry name" value="COX2_CUA"/>
    <property type="match status" value="1"/>
</dbReference>
<dbReference type="InterPro" id="IPR008972">
    <property type="entry name" value="Cupredoxin"/>
</dbReference>
<dbReference type="SUPFAM" id="SSF81464">
    <property type="entry name" value="Cytochrome c oxidase subunit II-like, transmembrane region"/>
    <property type="match status" value="1"/>
</dbReference>
<evidence type="ECO:0000256" key="18">
    <source>
        <dbReference type="RuleBase" id="RU004024"/>
    </source>
</evidence>
<keyword evidence="3 17" id="KW-0813">Transport</keyword>
<keyword evidence="13 19" id="KW-0472">Membrane</keyword>
<comment type="caution">
    <text evidence="23">The sequence shown here is derived from an EMBL/GenBank/DDBJ whole genome shotgun (WGS) entry which is preliminary data.</text>
</comment>
<evidence type="ECO:0000256" key="11">
    <source>
        <dbReference type="ARBA" id="ARBA00023004"/>
    </source>
</evidence>
<dbReference type="Proteomes" id="UP000752012">
    <property type="component" value="Unassembled WGS sequence"/>
</dbReference>
<keyword evidence="12 18" id="KW-0186">Copper</keyword>
<dbReference type="GO" id="GO:0005507">
    <property type="term" value="F:copper ion binding"/>
    <property type="evidence" value="ECO:0007669"/>
    <property type="project" value="InterPro"/>
</dbReference>
<evidence type="ECO:0000256" key="19">
    <source>
        <dbReference type="SAM" id="Phobius"/>
    </source>
</evidence>
<name>A0A969TVL2_9BACI</name>
<feature type="domain" description="Cytochrome oxidase subunit II transmembrane region profile" evidence="21">
    <location>
        <begin position="18"/>
        <end position="115"/>
    </location>
</feature>
<evidence type="ECO:0000256" key="2">
    <source>
        <dbReference type="ARBA" id="ARBA00007866"/>
    </source>
</evidence>
<feature type="domain" description="Cytochrome oxidase subunit II copper A binding" evidence="20">
    <location>
        <begin position="133"/>
        <end position="245"/>
    </location>
</feature>
<dbReference type="Pfam" id="PF00034">
    <property type="entry name" value="Cytochrom_C"/>
    <property type="match status" value="1"/>
</dbReference>
<dbReference type="PANTHER" id="PTHR22888:SF10">
    <property type="entry name" value="CYTOCHROME C OXIDASE SUBUNIT 2"/>
    <property type="match status" value="1"/>
</dbReference>
<organism evidence="23 24">
    <name type="scientific">Alkalicoccus luteus</name>
    <dbReference type="NCBI Taxonomy" id="1237094"/>
    <lineage>
        <taxon>Bacteria</taxon>
        <taxon>Bacillati</taxon>
        <taxon>Bacillota</taxon>
        <taxon>Bacilli</taxon>
        <taxon>Bacillales</taxon>
        <taxon>Bacillaceae</taxon>
        <taxon>Alkalicoccus</taxon>
    </lineage>
</organism>
<keyword evidence="24" id="KW-1185">Reference proteome</keyword>
<keyword evidence="11 16" id="KW-0408">Iron</keyword>
<evidence type="ECO:0000313" key="23">
    <source>
        <dbReference type="EMBL" id="NJP36474.1"/>
    </source>
</evidence>
<keyword evidence="6 17" id="KW-0812">Transmembrane</keyword>
<dbReference type="PROSITE" id="PS51007">
    <property type="entry name" value="CYTC"/>
    <property type="match status" value="1"/>
</dbReference>
<evidence type="ECO:0000256" key="13">
    <source>
        <dbReference type="ARBA" id="ARBA00023136"/>
    </source>
</evidence>
<sequence>MKHMLKLLPFSLILLLAGCGMENLSALDPRGPVAEMQLSLIQLSLYIMIFVIVIVFSIYAFVLIRFRERPGDTHIPKQVHGNRTLEFIWTTIPILLLLLLAIPNVMDTFTLADTGIPDEGVDEELLDEDDEVQDYVVIEAHAHQFWWEFVYPDLGVNAGQDMYIPTDTRVIVELEASDVIHSFWVPALAGKQDNVPGITNDLWFEAPEEGIYMGKCTEICGPSHWLMDFKVVAVDPDTFDSWAETMAEPPEDQLEPEGEVAVEGRDIFVENCIACHAIGDEGGNTGPNFTNYSERTVVAGFLEYSDDNLHDWIRDPDSLKPGNEMPGFGEEAISDDEMDALIEYINTLSVLDE</sequence>
<evidence type="ECO:0000256" key="15">
    <source>
        <dbReference type="ARBA" id="ARBA00047816"/>
    </source>
</evidence>
<evidence type="ECO:0000256" key="5">
    <source>
        <dbReference type="ARBA" id="ARBA00022660"/>
    </source>
</evidence>
<dbReference type="PROSITE" id="PS00078">
    <property type="entry name" value="COX2"/>
    <property type="match status" value="1"/>
</dbReference>
<evidence type="ECO:0000256" key="3">
    <source>
        <dbReference type="ARBA" id="ARBA00022448"/>
    </source>
</evidence>
<keyword evidence="23" id="KW-0560">Oxidoreductase</keyword>